<dbReference type="InterPro" id="IPR028098">
    <property type="entry name" value="Glyco_trans_4-like_N"/>
</dbReference>
<evidence type="ECO:0000313" key="1">
    <source>
        <dbReference type="EMBL" id="PTB85874.1"/>
    </source>
</evidence>
<accession>A0A2T4CUA0</accession>
<proteinExistence type="predicted"/>
<dbReference type="Gene3D" id="3.40.50.2000">
    <property type="entry name" value="Glycogen Phosphorylase B"/>
    <property type="match status" value="2"/>
</dbReference>
<dbReference type="PANTHER" id="PTHR45947">
    <property type="entry name" value="SULFOQUINOVOSYL TRANSFERASE SQD2"/>
    <property type="match status" value="1"/>
</dbReference>
<reference evidence="1" key="1">
    <citation type="submission" date="2018-03" db="EMBL/GenBank/DDBJ databases">
        <title>Cross-interface Injection: A General Nanoliter Liquid Handling Method Applied to Single Cells Genome Amplification Automated Nanoliter Liquid Handling Applied to Single Cell Multiple Displacement Amplification.</title>
        <authorList>
            <person name="Yun J."/>
            <person name="Xu P."/>
            <person name="Xu J."/>
            <person name="Dai X."/>
            <person name="Wang Y."/>
            <person name="Zheng X."/>
            <person name="Cao C."/>
            <person name="Yi Q."/>
            <person name="Zhu Y."/>
            <person name="Wang L."/>
            <person name="Dong Z."/>
            <person name="Huang Y."/>
            <person name="Huang L."/>
            <person name="Du W."/>
        </authorList>
    </citation>
    <scope>NUCLEOTIDE SEQUENCE [LARGE SCALE GENOMIC DNA]</scope>
    <source>
        <strain evidence="1">Z-D3-2</strain>
    </source>
</reference>
<name>A0A2T4CUA0_9GAMM</name>
<comment type="caution">
    <text evidence="1">The sequence shown here is derived from an EMBL/GenBank/DDBJ whole genome shotgun (WGS) entry which is preliminary data.</text>
</comment>
<dbReference type="InterPro" id="IPR001296">
    <property type="entry name" value="Glyco_trans_1"/>
</dbReference>
<dbReference type="Pfam" id="PF13579">
    <property type="entry name" value="Glyco_trans_4_4"/>
    <property type="match status" value="1"/>
</dbReference>
<gene>
    <name evidence="1" type="ORF">C9940_04650</name>
</gene>
<dbReference type="PANTHER" id="PTHR45947:SF3">
    <property type="entry name" value="SULFOQUINOVOSYL TRANSFERASE SQD2"/>
    <property type="match status" value="1"/>
</dbReference>
<organism evidence="1">
    <name type="scientific">Pseudidiomarina aestuarii</name>
    <dbReference type="NCBI Taxonomy" id="624146"/>
    <lineage>
        <taxon>Bacteria</taxon>
        <taxon>Pseudomonadati</taxon>
        <taxon>Pseudomonadota</taxon>
        <taxon>Gammaproteobacteria</taxon>
        <taxon>Alteromonadales</taxon>
        <taxon>Idiomarinaceae</taxon>
        <taxon>Pseudidiomarina</taxon>
    </lineage>
</organism>
<dbReference type="InterPro" id="IPR050194">
    <property type="entry name" value="Glycosyltransferase_grp1"/>
</dbReference>
<keyword evidence="1" id="KW-0808">Transferase</keyword>
<dbReference type="AlphaFoldDB" id="A0A2T4CUA0"/>
<sequence length="387" mass="43076">MKILLLSFYFEPDLCAGSFRCSALVNELKKRSDVSVDLITTQPNRYASFKQASQSFEVDGNVRVYRVDLPEHQSGMADQIRSFSAYYRGAMNVVPESSYDLVVATSSRLFTAFLGRRMAERFNCPLYLDIRDIFVDTMGDVLPKPVAFFAKPVLKLIEWNTFSKATRINLVSPGFKGYFSERFPTIEYRWFSNGIDEEFLQVGSADEVPPSSRTSVLYAGNIGEGQGLHSILPALARKLNATHDFIVIGDGGRLEPLKEASLGISNIEFRPPTNRKELIEAYLSADILFLHLNDYQAFTKVLPSKIFEYAAVGKPIWAGVAGYAAEFLRVEVENAAVFAPGDVSGAVAALDDLTLVSVSRDSFCSKYARSEIMKQLVDDIIVAGERR</sequence>
<protein>
    <submittedName>
        <fullName evidence="1">Glycosyltransferase WbuB</fullName>
    </submittedName>
</protein>
<dbReference type="Pfam" id="PF00534">
    <property type="entry name" value="Glycos_transf_1"/>
    <property type="match status" value="1"/>
</dbReference>
<dbReference type="GO" id="GO:0016758">
    <property type="term" value="F:hexosyltransferase activity"/>
    <property type="evidence" value="ECO:0007669"/>
    <property type="project" value="TreeGrafter"/>
</dbReference>
<dbReference type="EMBL" id="PYVN01000067">
    <property type="protein sequence ID" value="PTB85874.1"/>
    <property type="molecule type" value="Genomic_DNA"/>
</dbReference>
<dbReference type="SUPFAM" id="SSF53756">
    <property type="entry name" value="UDP-Glycosyltransferase/glycogen phosphorylase"/>
    <property type="match status" value="1"/>
</dbReference>
<dbReference type="CDD" id="cd03794">
    <property type="entry name" value="GT4_WbuB-like"/>
    <property type="match status" value="1"/>
</dbReference>